<feature type="transmembrane region" description="Helical" evidence="3">
    <location>
        <begin position="74"/>
        <end position="93"/>
    </location>
</feature>
<feature type="transmembrane region" description="Helical" evidence="3">
    <location>
        <begin position="130"/>
        <end position="147"/>
    </location>
</feature>
<feature type="transmembrane region" description="Helical" evidence="3">
    <location>
        <begin position="100"/>
        <end position="124"/>
    </location>
</feature>
<dbReference type="GO" id="GO:0015225">
    <property type="term" value="F:biotin transmembrane transporter activity"/>
    <property type="evidence" value="ECO:0007669"/>
    <property type="project" value="InterPro"/>
</dbReference>
<comment type="similarity">
    <text evidence="1">Belongs to the BioY family.</text>
</comment>
<evidence type="ECO:0000313" key="4">
    <source>
        <dbReference type="EMBL" id="EFA22869.1"/>
    </source>
</evidence>
<sequence length="240" mass="24558">MAGIAEETNTMAQPQNAPSTNSTTSASTTSTLPPVITARDHGLTPAMRLTAIVGAALLLWAATAAGRIPVPGTPVPITLQTFVVMMMALLLGWRNALASVVLYLTAGACGLPVFSGGMSIAALIGPSCGFLYGFVPAVVVTGLLASRKSRWDAAIAREQSTARRVTLTVVLRFVRNVVACLVGCVGVLYVFGIGLQSFVTGMPVGTVALASMGFIAGDVCKAIVAAAAASGLSLLNREQH</sequence>
<accession>D1NVL8</accession>
<dbReference type="AlphaFoldDB" id="D1NVL8"/>
<feature type="compositionally biased region" description="Low complexity" evidence="2">
    <location>
        <begin position="19"/>
        <end position="31"/>
    </location>
</feature>
<name>D1NVL8_9BIFI</name>
<keyword evidence="3" id="KW-0812">Transmembrane</keyword>
<comment type="caution">
    <text evidence="4">The sequence shown here is derived from an EMBL/GenBank/DDBJ whole genome shotgun (WGS) entry which is preliminary data.</text>
</comment>
<dbReference type="InterPro" id="IPR003784">
    <property type="entry name" value="BioY"/>
</dbReference>
<organism evidence="4 5">
    <name type="scientific">Bifidobacterium gallicum DSM 20093 = LMG 11596</name>
    <dbReference type="NCBI Taxonomy" id="561180"/>
    <lineage>
        <taxon>Bacteria</taxon>
        <taxon>Bacillati</taxon>
        <taxon>Actinomycetota</taxon>
        <taxon>Actinomycetes</taxon>
        <taxon>Bifidobacteriales</taxon>
        <taxon>Bifidobacteriaceae</taxon>
        <taxon>Bifidobacterium</taxon>
    </lineage>
</organism>
<proteinExistence type="inferred from homology"/>
<dbReference type="Proteomes" id="UP000003656">
    <property type="component" value="Unassembled WGS sequence"/>
</dbReference>
<feature type="region of interest" description="Disordered" evidence="2">
    <location>
        <begin position="1"/>
        <end position="34"/>
    </location>
</feature>
<feature type="transmembrane region" description="Helical" evidence="3">
    <location>
        <begin position="49"/>
        <end position="68"/>
    </location>
</feature>
<feature type="transmembrane region" description="Helical" evidence="3">
    <location>
        <begin position="207"/>
        <end position="235"/>
    </location>
</feature>
<evidence type="ECO:0000256" key="2">
    <source>
        <dbReference type="SAM" id="MobiDB-lite"/>
    </source>
</evidence>
<feature type="compositionally biased region" description="Polar residues" evidence="2">
    <location>
        <begin position="7"/>
        <end position="18"/>
    </location>
</feature>
<dbReference type="PANTHER" id="PTHR34295">
    <property type="entry name" value="BIOTIN TRANSPORTER BIOY"/>
    <property type="match status" value="1"/>
</dbReference>
<dbReference type="Gene3D" id="1.10.1760.20">
    <property type="match status" value="1"/>
</dbReference>
<evidence type="ECO:0000256" key="1">
    <source>
        <dbReference type="ARBA" id="ARBA00010692"/>
    </source>
</evidence>
<dbReference type="STRING" id="561180.BIFGAL_03908"/>
<feature type="transmembrane region" description="Helical" evidence="3">
    <location>
        <begin position="173"/>
        <end position="195"/>
    </location>
</feature>
<dbReference type="Pfam" id="PF02632">
    <property type="entry name" value="BioY"/>
    <property type="match status" value="1"/>
</dbReference>
<dbReference type="PANTHER" id="PTHR34295:SF1">
    <property type="entry name" value="BIOTIN TRANSPORTER BIOY"/>
    <property type="match status" value="1"/>
</dbReference>
<dbReference type="GO" id="GO:0005886">
    <property type="term" value="C:plasma membrane"/>
    <property type="evidence" value="ECO:0007669"/>
    <property type="project" value="InterPro"/>
</dbReference>
<dbReference type="eggNOG" id="COG1268">
    <property type="taxonomic scope" value="Bacteria"/>
</dbReference>
<keyword evidence="3" id="KW-0472">Membrane</keyword>
<dbReference type="EMBL" id="ABXB03000003">
    <property type="protein sequence ID" value="EFA22869.1"/>
    <property type="molecule type" value="Genomic_DNA"/>
</dbReference>
<keyword evidence="3" id="KW-1133">Transmembrane helix</keyword>
<evidence type="ECO:0000256" key="3">
    <source>
        <dbReference type="SAM" id="Phobius"/>
    </source>
</evidence>
<reference evidence="4 5" key="1">
    <citation type="submission" date="2009-11" db="EMBL/GenBank/DDBJ databases">
        <authorList>
            <person name="Weinstock G."/>
            <person name="Sodergren E."/>
            <person name="Clifton S."/>
            <person name="Fulton L."/>
            <person name="Fulton B."/>
            <person name="Courtney L."/>
            <person name="Fronick C."/>
            <person name="Harrison M."/>
            <person name="Strong C."/>
            <person name="Farmer C."/>
            <person name="Delahaunty K."/>
            <person name="Markovic C."/>
            <person name="Hall O."/>
            <person name="Minx P."/>
            <person name="Tomlinson C."/>
            <person name="Mitreva M."/>
            <person name="Nelson J."/>
            <person name="Hou S."/>
            <person name="Wollam A."/>
            <person name="Pepin K.H."/>
            <person name="Johnson M."/>
            <person name="Bhonagiri V."/>
            <person name="Nash W.E."/>
            <person name="Warren W."/>
            <person name="Chinwalla A."/>
            <person name="Mardis E.R."/>
            <person name="Wilson R.K."/>
        </authorList>
    </citation>
    <scope>NUCLEOTIDE SEQUENCE [LARGE SCALE GENOMIC DNA]</scope>
    <source>
        <strain evidence="4 5">DSM 20093</strain>
    </source>
</reference>
<evidence type="ECO:0000313" key="5">
    <source>
        <dbReference type="Proteomes" id="UP000003656"/>
    </source>
</evidence>
<protein>
    <submittedName>
        <fullName evidence="4">BioY family protein</fullName>
    </submittedName>
</protein>
<gene>
    <name evidence="4" type="ORF">BIFGAL_03908</name>
</gene>